<sequence length="124" mass="13826">MSKYSLQPPSSSSAYTSVPHYEFQQQPSIMSSSSIDNPPHTIPPPYPEGFPPTQTHQQQTAVIYTNHGVFVPEQQPYIPSQYEVNGVLNPVSHTIIQYTTGNNVNQGQKAHDWNENPNSCCIIL</sequence>
<protein>
    <submittedName>
        <fullName evidence="2">Uncharacterized protein</fullName>
    </submittedName>
</protein>
<organism evidence="2 3">
    <name type="scientific">Naegleria fowleri</name>
    <name type="common">Brain eating amoeba</name>
    <dbReference type="NCBI Taxonomy" id="5763"/>
    <lineage>
        <taxon>Eukaryota</taxon>
        <taxon>Discoba</taxon>
        <taxon>Heterolobosea</taxon>
        <taxon>Tetramitia</taxon>
        <taxon>Eutetramitia</taxon>
        <taxon>Vahlkampfiidae</taxon>
        <taxon>Naegleria</taxon>
    </lineage>
</organism>
<gene>
    <name evidence="2" type="ORF">FDP41_003539</name>
</gene>
<dbReference type="RefSeq" id="XP_044562260.1">
    <property type="nucleotide sequence ID" value="XM_044706854.1"/>
</dbReference>
<proteinExistence type="predicted"/>
<dbReference type="AlphaFoldDB" id="A0A6A5BKM3"/>
<feature type="compositionally biased region" description="Low complexity" evidence="1">
    <location>
        <begin position="1"/>
        <end position="21"/>
    </location>
</feature>
<dbReference type="VEuPathDB" id="AmoebaDB:NfTy_070660"/>
<comment type="caution">
    <text evidence="2">The sequence shown here is derived from an EMBL/GenBank/DDBJ whole genome shotgun (WGS) entry which is preliminary data.</text>
</comment>
<dbReference type="VEuPathDB" id="AmoebaDB:FDP41_003539"/>
<dbReference type="GeneID" id="68110757"/>
<keyword evidence="3" id="KW-1185">Reference proteome</keyword>
<evidence type="ECO:0000256" key="1">
    <source>
        <dbReference type="SAM" id="MobiDB-lite"/>
    </source>
</evidence>
<feature type="region of interest" description="Disordered" evidence="1">
    <location>
        <begin position="1"/>
        <end position="57"/>
    </location>
</feature>
<dbReference type="Proteomes" id="UP000444721">
    <property type="component" value="Unassembled WGS sequence"/>
</dbReference>
<dbReference type="OrthoDB" id="10410275at2759"/>
<feature type="compositionally biased region" description="Pro residues" evidence="1">
    <location>
        <begin position="40"/>
        <end position="50"/>
    </location>
</feature>
<reference evidence="2 3" key="1">
    <citation type="journal article" date="2019" name="Sci. Rep.">
        <title>Nanopore sequencing improves the draft genome of the human pathogenic amoeba Naegleria fowleri.</title>
        <authorList>
            <person name="Liechti N."/>
            <person name="Schurch N."/>
            <person name="Bruggmann R."/>
            <person name="Wittwer M."/>
        </authorList>
    </citation>
    <scope>NUCLEOTIDE SEQUENCE [LARGE SCALE GENOMIC DNA]</scope>
    <source>
        <strain evidence="2 3">ATCC 30894</strain>
    </source>
</reference>
<dbReference type="VEuPathDB" id="AmoebaDB:NF0063800"/>
<evidence type="ECO:0000313" key="2">
    <source>
        <dbReference type="EMBL" id="KAF0977547.1"/>
    </source>
</evidence>
<name>A0A6A5BKM3_NAEFO</name>
<dbReference type="EMBL" id="VFQX01000034">
    <property type="protein sequence ID" value="KAF0977547.1"/>
    <property type="molecule type" value="Genomic_DNA"/>
</dbReference>
<evidence type="ECO:0000313" key="3">
    <source>
        <dbReference type="Proteomes" id="UP000444721"/>
    </source>
</evidence>
<accession>A0A6A5BKM3</accession>